<dbReference type="EMBL" id="MN739859">
    <property type="protein sequence ID" value="QHT74948.1"/>
    <property type="molecule type" value="Genomic_DNA"/>
</dbReference>
<proteinExistence type="predicted"/>
<reference evidence="2" key="1">
    <citation type="journal article" date="2020" name="Nature">
        <title>Giant virus diversity and host interactions through global metagenomics.</title>
        <authorList>
            <person name="Schulz F."/>
            <person name="Roux S."/>
            <person name="Paez-Espino D."/>
            <person name="Jungbluth S."/>
            <person name="Walsh D.A."/>
            <person name="Denef V.J."/>
            <person name="McMahon K.D."/>
            <person name="Konstantinidis K.T."/>
            <person name="Eloe-Fadrosh E.A."/>
            <person name="Kyrpides N.C."/>
            <person name="Woyke T."/>
        </authorList>
    </citation>
    <scope>NUCLEOTIDE SEQUENCE</scope>
    <source>
        <strain evidence="2">GVMAG-M-3300023179-62</strain>
    </source>
</reference>
<accession>A0A6C0H337</accession>
<protein>
    <submittedName>
        <fullName evidence="2">Uncharacterized protein</fullName>
    </submittedName>
</protein>
<dbReference type="AlphaFoldDB" id="A0A6C0H337"/>
<sequence length="651" mass="74440">MFNNISTSSKDDDSNSQGKGIQNLSTDDLCIQNTYEWLLEKFPDFRKINFNDTTCLLTGKPQAGKSGFSFGIALMHLLLGKPVIFIVRNFTQDAEHMKAKLKRFSQEHVKQMKKYSCSYRTIDVVDAVEMSLKKINEEVFELLNSKSIKEALKGKNMKMVIALANGTQLKCLNMAIEEVNTNIVMLTDEADAIAYSDIKDPAPQKHKAGEYSKLRQKCSQTYEISATVWDILCGNENLTNSNIIYIRPPPSYKGIRDGVQFIELAYKIEKWKKDKSLFDEDPNLVQVYEELMETPIFKCNRYNCSIEHPVIVIHKTKTLINHHKMFYDLFRTDKVYSLVWTVLMECDKGLYLYSNALKNKTVEIGNIKISDKKGTGEFLFAKRIIIPQLLQWFINNGGAKRFSHIVIKSGDFSGRSRSYVSTDGNWHLTHQYYGGGSNVPDMIQAQRLLHDRSDSIPLIEYAPSKVIKNIVKGDMMQDEQIERLIDLRLSSKIEVLTHLQVSKEIWKKEKIPKSPLCCGNTNKGFKIQKTNQVVGDDGGWTMKKYNDVLEGIDTLPNVGLSDDRLSGETFMNCLKRKLTNYIANGNQNTFKTAKEWLVITGLCGFKDKTCHHYALMTYLVNDGFVERFNNKLRIANVDLVKKYQTVSSSFE</sequence>
<evidence type="ECO:0000313" key="2">
    <source>
        <dbReference type="EMBL" id="QHT74948.1"/>
    </source>
</evidence>
<organism evidence="2">
    <name type="scientific">viral metagenome</name>
    <dbReference type="NCBI Taxonomy" id="1070528"/>
    <lineage>
        <taxon>unclassified sequences</taxon>
        <taxon>metagenomes</taxon>
        <taxon>organismal metagenomes</taxon>
    </lineage>
</organism>
<name>A0A6C0H337_9ZZZZ</name>
<evidence type="ECO:0000256" key="1">
    <source>
        <dbReference type="SAM" id="MobiDB-lite"/>
    </source>
</evidence>
<feature type="region of interest" description="Disordered" evidence="1">
    <location>
        <begin position="1"/>
        <end position="20"/>
    </location>
</feature>